<dbReference type="SUPFAM" id="SSF48452">
    <property type="entry name" value="TPR-like"/>
    <property type="match status" value="2"/>
</dbReference>
<dbReference type="Gene3D" id="1.25.40.10">
    <property type="entry name" value="Tetratricopeptide repeat domain"/>
    <property type="match status" value="2"/>
</dbReference>
<dbReference type="Gene3D" id="1.10.260.40">
    <property type="entry name" value="lambda repressor-like DNA-binding domains"/>
    <property type="match status" value="1"/>
</dbReference>
<reference evidence="2 3" key="1">
    <citation type="submission" date="2017-05" db="EMBL/GenBank/DDBJ databases">
        <authorList>
            <person name="Varghese N."/>
            <person name="Submissions S."/>
        </authorList>
    </citation>
    <scope>NUCLEOTIDE SEQUENCE [LARGE SCALE GENOMIC DNA]</scope>
    <source>
        <strain evidence="2 3">DSM 45474</strain>
    </source>
</reference>
<dbReference type="SUPFAM" id="SSF47413">
    <property type="entry name" value="lambda repressor-like DNA-binding domains"/>
    <property type="match status" value="1"/>
</dbReference>
<dbReference type="RefSeq" id="WP_185955946.1">
    <property type="nucleotide sequence ID" value="NZ_FXTI01000001.1"/>
</dbReference>
<gene>
    <name evidence="2" type="ORF">SAMN06264849_101116</name>
</gene>
<sequence length="456" mass="52731">MKTWDSFWFGDIHPVDLGRWIRKVRKKRGYRLEDLADGDLSTATISNIERGVPRVRSEKIACLLKKLGLDKKEWFEGKTKGKRSGMKAVIFAAENLLKAGYPAEALMELEGYSGNKENDILKLRYDLIKGNALKQLGKLSEAEGYFHAAIRGYHETFLSPGGNEEAEAFCSLGELYGERQDWGQALLFTESGLDSYDPAKGNLRLFWTLRRNQARFLWKTGRAWEALNALQKEWKDIEELPYLDEVLIFYRLRARLHLVLGEFDHAFRFAWDGLHKAVAESQMIRIYELARTLAEGCIRLQKWDRAEGCIRLLFRLQQEEVPPDEQVKGCILTGKYYTFHGEHEKAATAFDQAVCSAQESQKPLLLVLAHTAWGDCLYSKKEEEKAIFHYQEALKSVQEIGDLRWERRIYLGLASCWKDKNEQEFFRCMRRIYKIEETLQQEVVPVSRQPVSVLGG</sequence>
<evidence type="ECO:0000313" key="3">
    <source>
        <dbReference type="Proteomes" id="UP000315636"/>
    </source>
</evidence>
<dbReference type="InterPro" id="IPR011990">
    <property type="entry name" value="TPR-like_helical_dom_sf"/>
</dbReference>
<organism evidence="2 3">
    <name type="scientific">Melghirimyces algeriensis</name>
    <dbReference type="NCBI Taxonomy" id="910412"/>
    <lineage>
        <taxon>Bacteria</taxon>
        <taxon>Bacillati</taxon>
        <taxon>Bacillota</taxon>
        <taxon>Bacilli</taxon>
        <taxon>Bacillales</taxon>
        <taxon>Thermoactinomycetaceae</taxon>
        <taxon>Melghirimyces</taxon>
    </lineage>
</organism>
<name>A0A521AFC4_9BACL</name>
<dbReference type="PROSITE" id="PS50943">
    <property type="entry name" value="HTH_CROC1"/>
    <property type="match status" value="1"/>
</dbReference>
<dbReference type="AlphaFoldDB" id="A0A521AFC4"/>
<evidence type="ECO:0000313" key="2">
    <source>
        <dbReference type="EMBL" id="SMO33523.1"/>
    </source>
</evidence>
<keyword evidence="3" id="KW-1185">Reference proteome</keyword>
<dbReference type="Pfam" id="PF01381">
    <property type="entry name" value="HTH_3"/>
    <property type="match status" value="1"/>
</dbReference>
<feature type="domain" description="HTH cro/C1-type" evidence="1">
    <location>
        <begin position="21"/>
        <end position="74"/>
    </location>
</feature>
<dbReference type="CDD" id="cd00093">
    <property type="entry name" value="HTH_XRE"/>
    <property type="match status" value="1"/>
</dbReference>
<dbReference type="EMBL" id="FXTI01000001">
    <property type="protein sequence ID" value="SMO33523.1"/>
    <property type="molecule type" value="Genomic_DNA"/>
</dbReference>
<dbReference type="Proteomes" id="UP000315636">
    <property type="component" value="Unassembled WGS sequence"/>
</dbReference>
<proteinExistence type="predicted"/>
<dbReference type="InterPro" id="IPR001387">
    <property type="entry name" value="Cro/C1-type_HTH"/>
</dbReference>
<protein>
    <submittedName>
        <fullName evidence="2">Helix-turn-helix</fullName>
    </submittedName>
</protein>
<dbReference type="InterPro" id="IPR010982">
    <property type="entry name" value="Lambda_DNA-bd_dom_sf"/>
</dbReference>
<dbReference type="GO" id="GO:0003677">
    <property type="term" value="F:DNA binding"/>
    <property type="evidence" value="ECO:0007669"/>
    <property type="project" value="InterPro"/>
</dbReference>
<dbReference type="SMART" id="SM00530">
    <property type="entry name" value="HTH_XRE"/>
    <property type="match status" value="1"/>
</dbReference>
<evidence type="ECO:0000259" key="1">
    <source>
        <dbReference type="PROSITE" id="PS50943"/>
    </source>
</evidence>
<accession>A0A521AFC4</accession>